<dbReference type="KEGG" id="theu:HPC62_05565"/>
<dbReference type="InterPro" id="IPR006311">
    <property type="entry name" value="TAT_signal"/>
</dbReference>
<dbReference type="Pfam" id="PF13343">
    <property type="entry name" value="SBP_bac_6"/>
    <property type="match status" value="1"/>
</dbReference>
<proteinExistence type="predicted"/>
<accession>A0A6M8BBI5</accession>
<name>A0A6M8BBI5_9CYAN</name>
<dbReference type="RefSeq" id="WP_172354122.1">
    <property type="nucleotide sequence ID" value="NZ_CP053661.1"/>
</dbReference>
<keyword evidence="4" id="KW-1185">Reference proteome</keyword>
<dbReference type="PANTHER" id="PTHR30006:SF2">
    <property type="entry name" value="ABC TRANSPORTER SUBSTRATE-BINDING PROTEIN"/>
    <property type="match status" value="1"/>
</dbReference>
<evidence type="ECO:0000313" key="4">
    <source>
        <dbReference type="Proteomes" id="UP000505210"/>
    </source>
</evidence>
<dbReference type="GO" id="GO:0030975">
    <property type="term" value="F:thiamine binding"/>
    <property type="evidence" value="ECO:0007669"/>
    <property type="project" value="TreeGrafter"/>
</dbReference>
<dbReference type="GO" id="GO:0015888">
    <property type="term" value="P:thiamine transport"/>
    <property type="evidence" value="ECO:0007669"/>
    <property type="project" value="TreeGrafter"/>
</dbReference>
<evidence type="ECO:0000313" key="3">
    <source>
        <dbReference type="EMBL" id="QKD81730.1"/>
    </source>
</evidence>
<dbReference type="PANTHER" id="PTHR30006">
    <property type="entry name" value="THIAMINE-BINDING PERIPLASMIC PROTEIN-RELATED"/>
    <property type="match status" value="1"/>
</dbReference>
<dbReference type="GO" id="GO:0030288">
    <property type="term" value="C:outer membrane-bounded periplasmic space"/>
    <property type="evidence" value="ECO:0007669"/>
    <property type="project" value="TreeGrafter"/>
</dbReference>
<keyword evidence="1" id="KW-0732">Signal</keyword>
<feature type="region of interest" description="Disordered" evidence="2">
    <location>
        <begin position="39"/>
        <end position="59"/>
    </location>
</feature>
<dbReference type="PROSITE" id="PS51318">
    <property type="entry name" value="TAT"/>
    <property type="match status" value="1"/>
</dbReference>
<dbReference type="GO" id="GO:0030976">
    <property type="term" value="F:thiamine pyrophosphate binding"/>
    <property type="evidence" value="ECO:0007669"/>
    <property type="project" value="TreeGrafter"/>
</dbReference>
<gene>
    <name evidence="3" type="ORF">HPC62_05565</name>
</gene>
<dbReference type="SUPFAM" id="SSF53850">
    <property type="entry name" value="Periplasmic binding protein-like II"/>
    <property type="match status" value="1"/>
</dbReference>
<organism evidence="3 4">
    <name type="scientific">Thermoleptolyngbya sichuanensis A183</name>
    <dbReference type="NCBI Taxonomy" id="2737172"/>
    <lineage>
        <taxon>Bacteria</taxon>
        <taxon>Bacillati</taxon>
        <taxon>Cyanobacteriota</taxon>
        <taxon>Cyanophyceae</taxon>
        <taxon>Oculatellales</taxon>
        <taxon>Oculatellaceae</taxon>
        <taxon>Thermoleptolyngbya</taxon>
        <taxon>Thermoleptolyngbya sichuanensis</taxon>
    </lineage>
</organism>
<evidence type="ECO:0000256" key="1">
    <source>
        <dbReference type="ARBA" id="ARBA00022729"/>
    </source>
</evidence>
<evidence type="ECO:0000256" key="2">
    <source>
        <dbReference type="SAM" id="MobiDB-lite"/>
    </source>
</evidence>
<sequence length="411" mass="43907">MSQDPHSRSPLRVSRRSFLGWSAAGFGSAILASCTQSTTTPAASPAASPAGASPAASPAAGGLPLTAAEAGGLEAIIERAKAEGELSVIALPDDWANYKEMKSSFLQKYPFIKLNDLNPDASSADEIEAIKANRGNSGPQNPDVIDVAFKFGEEAKQEGLLQPYKVATWDTIPAALKDPEGFWFGDYYGVMSFEVNTDVVKTLPEDWSDLLKPEYRGKVALAGDPRKSGQAINAVWAAALGNGGSLEDPGPGLEYFKKMNAAGNFLPVIAKPATIAKGETPIALRWDYNALANRDATGGNPEIAVILPKTGLLAGVYVQAINAFAPRPYAARLWMEHLYSDEGQLIWLKGYSRPVRFDDLNKRDVIPADLKAKLPDAAIYEKAAFPTAAQITPANDKITKNWDSVVGADVK</sequence>
<reference evidence="3 4" key="1">
    <citation type="submission" date="2020-05" db="EMBL/GenBank/DDBJ databases">
        <title>Complete genome sequence of of a novel Thermoleptolyngbya strain isolated from hot springs of Ganzi, Sichuan China.</title>
        <authorList>
            <person name="Tang J."/>
            <person name="Daroch M."/>
            <person name="Li L."/>
            <person name="Waleron K."/>
            <person name="Waleron M."/>
            <person name="Waleron M."/>
        </authorList>
    </citation>
    <scope>NUCLEOTIDE SEQUENCE [LARGE SCALE GENOMIC DNA]</scope>
    <source>
        <strain evidence="3 4">PKUAC-SCTA183</strain>
    </source>
</reference>
<dbReference type="Proteomes" id="UP000505210">
    <property type="component" value="Chromosome"/>
</dbReference>
<dbReference type="AlphaFoldDB" id="A0A6M8BBI5"/>
<protein>
    <submittedName>
        <fullName evidence="3">Extracellular solute-binding protein</fullName>
    </submittedName>
</protein>
<dbReference type="EMBL" id="CP053661">
    <property type="protein sequence ID" value="QKD81730.1"/>
    <property type="molecule type" value="Genomic_DNA"/>
</dbReference>
<dbReference type="Gene3D" id="3.40.190.10">
    <property type="entry name" value="Periplasmic binding protein-like II"/>
    <property type="match status" value="2"/>
</dbReference>